<dbReference type="EMBL" id="JXTC01000091">
    <property type="protein sequence ID" value="PON89694.1"/>
    <property type="molecule type" value="Genomic_DNA"/>
</dbReference>
<sequence>MHRDIIREFIMKSRTLFPRLQTAHLWARTGSLLLQEESFVAVEREWEGVLLPLIQNRELFIDSDPATTEAEALAVRSAIFAGKRIQIHLYIVLEINAICGPCPQSHRYW</sequence>
<evidence type="ECO:0000313" key="1">
    <source>
        <dbReference type="EMBL" id="PON89694.1"/>
    </source>
</evidence>
<organism evidence="1 2">
    <name type="scientific">Trema orientale</name>
    <name type="common">Charcoal tree</name>
    <name type="synonym">Celtis orientalis</name>
    <dbReference type="NCBI Taxonomy" id="63057"/>
    <lineage>
        <taxon>Eukaryota</taxon>
        <taxon>Viridiplantae</taxon>
        <taxon>Streptophyta</taxon>
        <taxon>Embryophyta</taxon>
        <taxon>Tracheophyta</taxon>
        <taxon>Spermatophyta</taxon>
        <taxon>Magnoliopsida</taxon>
        <taxon>eudicotyledons</taxon>
        <taxon>Gunneridae</taxon>
        <taxon>Pentapetalae</taxon>
        <taxon>rosids</taxon>
        <taxon>fabids</taxon>
        <taxon>Rosales</taxon>
        <taxon>Cannabaceae</taxon>
        <taxon>Trema</taxon>
    </lineage>
</organism>
<keyword evidence="2" id="KW-1185">Reference proteome</keyword>
<name>A0A2P5EVX3_TREOI</name>
<protein>
    <submittedName>
        <fullName evidence="1">Uncharacterized protein</fullName>
    </submittedName>
</protein>
<gene>
    <name evidence="1" type="ORF">TorRG33x02_145280</name>
</gene>
<comment type="caution">
    <text evidence="1">The sequence shown here is derived from an EMBL/GenBank/DDBJ whole genome shotgun (WGS) entry which is preliminary data.</text>
</comment>
<reference evidence="2" key="1">
    <citation type="submission" date="2016-06" db="EMBL/GenBank/DDBJ databases">
        <title>Parallel loss of symbiosis genes in relatives of nitrogen-fixing non-legume Parasponia.</title>
        <authorList>
            <person name="Van Velzen R."/>
            <person name="Holmer R."/>
            <person name="Bu F."/>
            <person name="Rutten L."/>
            <person name="Van Zeijl A."/>
            <person name="Liu W."/>
            <person name="Santuari L."/>
            <person name="Cao Q."/>
            <person name="Sharma T."/>
            <person name="Shen D."/>
            <person name="Roswanjaya Y."/>
            <person name="Wardhani T."/>
            <person name="Kalhor M.S."/>
            <person name="Jansen J."/>
            <person name="Van den Hoogen J."/>
            <person name="Gungor B."/>
            <person name="Hartog M."/>
            <person name="Hontelez J."/>
            <person name="Verver J."/>
            <person name="Yang W.-C."/>
            <person name="Schijlen E."/>
            <person name="Repin R."/>
            <person name="Schilthuizen M."/>
            <person name="Schranz E."/>
            <person name="Heidstra R."/>
            <person name="Miyata K."/>
            <person name="Fedorova E."/>
            <person name="Kohlen W."/>
            <person name="Bisseling T."/>
            <person name="Smit S."/>
            <person name="Geurts R."/>
        </authorList>
    </citation>
    <scope>NUCLEOTIDE SEQUENCE [LARGE SCALE GENOMIC DNA]</scope>
    <source>
        <strain evidence="2">cv. RG33-2</strain>
    </source>
</reference>
<accession>A0A2P5EVX3</accession>
<dbReference type="InParanoid" id="A0A2P5EVX3"/>
<proteinExistence type="predicted"/>
<evidence type="ECO:0000313" key="2">
    <source>
        <dbReference type="Proteomes" id="UP000237000"/>
    </source>
</evidence>
<dbReference type="AlphaFoldDB" id="A0A2P5EVX3"/>
<dbReference type="Proteomes" id="UP000237000">
    <property type="component" value="Unassembled WGS sequence"/>
</dbReference>